<organism evidence="1 2">
    <name type="scientific">Kazachstania africana (strain ATCC 22294 / BCRC 22015 / CBS 2517 / CECT 1963 / NBRC 1671 / NRRL Y-8276)</name>
    <name type="common">Yeast</name>
    <name type="synonym">Kluyveromyces africanus</name>
    <dbReference type="NCBI Taxonomy" id="1071382"/>
    <lineage>
        <taxon>Eukaryota</taxon>
        <taxon>Fungi</taxon>
        <taxon>Dikarya</taxon>
        <taxon>Ascomycota</taxon>
        <taxon>Saccharomycotina</taxon>
        <taxon>Saccharomycetes</taxon>
        <taxon>Saccharomycetales</taxon>
        <taxon>Saccharomycetaceae</taxon>
        <taxon>Kazachstania</taxon>
    </lineage>
</organism>
<dbReference type="AlphaFoldDB" id="H2B220"/>
<dbReference type="InParanoid" id="H2B220"/>
<dbReference type="eggNOG" id="ENOG502S95F">
    <property type="taxonomic scope" value="Eukaryota"/>
</dbReference>
<dbReference type="EMBL" id="HE650832">
    <property type="protein sequence ID" value="CCF60670.1"/>
    <property type="molecule type" value="Genomic_DNA"/>
</dbReference>
<dbReference type="KEGG" id="kaf:KAFR_0L00630"/>
<dbReference type="STRING" id="1071382.H2B220"/>
<sequence>MNKQFTLISKCSAYEELIKIKALPGSSEATLASIFDKVKKEFNDVKADLLNIEKVIKSDIAAEIKQAEALESKSKSSDRKVRNSYKKLIKVRSRAYDTEGNLRALLEQKRGVLQISNEVDNINELLKKILVDIDEIDSNLPVTDQLFNANSINREHYPLLFKLLSQAHPEKFEQITNLTPSSATSEPSSEILQYASTEQQSATRTIVPSMHSTKKVKPTFILSSLRKIEPSTAISFETVTATDKISIKSLRESN</sequence>
<proteinExistence type="predicted"/>
<accession>H2B220</accession>
<dbReference type="RefSeq" id="XP_003959805.1">
    <property type="nucleotide sequence ID" value="XM_003959756.1"/>
</dbReference>
<keyword evidence="2" id="KW-1185">Reference proteome</keyword>
<reference evidence="1 2" key="1">
    <citation type="journal article" date="2011" name="Proc. Natl. Acad. Sci. U.S.A.">
        <title>Evolutionary erosion of yeast sex chromosomes by mating-type switching accidents.</title>
        <authorList>
            <person name="Gordon J.L."/>
            <person name="Armisen D."/>
            <person name="Proux-Wera E."/>
            <person name="Oheigeartaigh S.S."/>
            <person name="Byrne K.P."/>
            <person name="Wolfe K.H."/>
        </authorList>
    </citation>
    <scope>NUCLEOTIDE SEQUENCE [LARGE SCALE GENOMIC DNA]</scope>
    <source>
        <strain evidence="2">ATCC 22294 / BCRC 22015 / CBS 2517 / CECT 1963 / NBRC 1671 / NRRL Y-8276</strain>
    </source>
</reference>
<dbReference type="GeneID" id="13886878"/>
<evidence type="ECO:0000313" key="2">
    <source>
        <dbReference type="Proteomes" id="UP000005220"/>
    </source>
</evidence>
<protein>
    <submittedName>
        <fullName evidence="1">Uncharacterized protein</fullName>
    </submittedName>
</protein>
<dbReference type="HOGENOM" id="CLU_086126_0_0_1"/>
<evidence type="ECO:0000313" key="1">
    <source>
        <dbReference type="EMBL" id="CCF60670.1"/>
    </source>
</evidence>
<gene>
    <name evidence="1" type="primary">KAFR0L00630</name>
    <name evidence="1" type="ORF">KAFR_0L00630</name>
</gene>
<dbReference type="OrthoDB" id="4036527at2759"/>
<name>H2B220_KAZAF</name>
<dbReference type="FunCoup" id="H2B220">
    <property type="interactions" value="50"/>
</dbReference>
<dbReference type="Proteomes" id="UP000005220">
    <property type="component" value="Chromosome 12"/>
</dbReference>